<dbReference type="Pfam" id="PF17768">
    <property type="entry name" value="RecJ_OB"/>
    <property type="match status" value="1"/>
</dbReference>
<evidence type="ECO:0000256" key="4">
    <source>
        <dbReference type="ARBA" id="ARBA00022801"/>
    </source>
</evidence>
<comment type="caution">
    <text evidence="10">The sequence shown here is derived from an EMBL/GenBank/DDBJ whole genome shotgun (WGS) entry which is preliminary data.</text>
</comment>
<evidence type="ECO:0000256" key="1">
    <source>
        <dbReference type="ARBA" id="ARBA00005915"/>
    </source>
</evidence>
<dbReference type="GO" id="GO:0006310">
    <property type="term" value="P:DNA recombination"/>
    <property type="evidence" value="ECO:0007669"/>
    <property type="project" value="InterPro"/>
</dbReference>
<reference evidence="10 11" key="1">
    <citation type="submission" date="2019-02" db="EMBL/GenBank/DDBJ databases">
        <title>Deep-cultivation of Planctomycetes and their phenomic and genomic characterization uncovers novel biology.</title>
        <authorList>
            <person name="Wiegand S."/>
            <person name="Jogler M."/>
            <person name="Boedeker C."/>
            <person name="Pinto D."/>
            <person name="Vollmers J."/>
            <person name="Rivas-Marin E."/>
            <person name="Kohn T."/>
            <person name="Peeters S.H."/>
            <person name="Heuer A."/>
            <person name="Rast P."/>
            <person name="Oberbeckmann S."/>
            <person name="Bunk B."/>
            <person name="Jeske O."/>
            <person name="Meyerdierks A."/>
            <person name="Storesund J.E."/>
            <person name="Kallscheuer N."/>
            <person name="Luecker S."/>
            <person name="Lage O.M."/>
            <person name="Pohl T."/>
            <person name="Merkel B.J."/>
            <person name="Hornburger P."/>
            <person name="Mueller R.-W."/>
            <person name="Bruemmer F."/>
            <person name="Labrenz M."/>
            <person name="Spormann A.M."/>
            <person name="Op Den Camp H."/>
            <person name="Overmann J."/>
            <person name="Amann R."/>
            <person name="Jetten M.S.M."/>
            <person name="Mascher T."/>
            <person name="Medema M.H."/>
            <person name="Devos D.P."/>
            <person name="Kaster A.-K."/>
            <person name="Ovreas L."/>
            <person name="Rohde M."/>
            <person name="Galperin M.Y."/>
            <person name="Jogler C."/>
        </authorList>
    </citation>
    <scope>NUCLEOTIDE SEQUENCE [LARGE SCALE GENOMIC DNA]</scope>
    <source>
        <strain evidence="10 11">KOR34</strain>
    </source>
</reference>
<dbReference type="Gene3D" id="3.90.1640.30">
    <property type="match status" value="1"/>
</dbReference>
<dbReference type="InterPro" id="IPR003156">
    <property type="entry name" value="DHHA1_dom"/>
</dbReference>
<dbReference type="InterPro" id="IPR004610">
    <property type="entry name" value="RecJ"/>
</dbReference>
<dbReference type="Pfam" id="PF02272">
    <property type="entry name" value="DHHA1"/>
    <property type="match status" value="1"/>
</dbReference>
<evidence type="ECO:0000259" key="7">
    <source>
        <dbReference type="Pfam" id="PF01368"/>
    </source>
</evidence>
<feature type="domain" description="RecJ OB" evidence="9">
    <location>
        <begin position="467"/>
        <end position="575"/>
    </location>
</feature>
<dbReference type="Pfam" id="PF01368">
    <property type="entry name" value="DHH"/>
    <property type="match status" value="1"/>
</dbReference>
<feature type="compositionally biased region" description="Basic and acidic residues" evidence="6">
    <location>
        <begin position="577"/>
        <end position="587"/>
    </location>
</feature>
<accession>A0A5C5VI11</accession>
<keyword evidence="11" id="KW-1185">Reference proteome</keyword>
<protein>
    <recommendedName>
        <fullName evidence="2">Single-stranded-DNA-specific exonuclease RecJ</fullName>
    </recommendedName>
</protein>
<evidence type="ECO:0000259" key="9">
    <source>
        <dbReference type="Pfam" id="PF17768"/>
    </source>
</evidence>
<dbReference type="GO" id="GO:0003676">
    <property type="term" value="F:nucleic acid binding"/>
    <property type="evidence" value="ECO:0007669"/>
    <property type="project" value="InterPro"/>
</dbReference>
<gene>
    <name evidence="10" type="primary">recJ</name>
    <name evidence="10" type="ORF">KOR34_27240</name>
</gene>
<feature type="domain" description="DHHA1" evidence="8">
    <location>
        <begin position="359"/>
        <end position="445"/>
    </location>
</feature>
<name>A0A5C5VI11_9BACT</name>
<feature type="region of interest" description="Disordered" evidence="6">
    <location>
        <begin position="577"/>
        <end position="601"/>
    </location>
</feature>
<evidence type="ECO:0000256" key="5">
    <source>
        <dbReference type="ARBA" id="ARBA00022839"/>
    </source>
</evidence>
<keyword evidence="3" id="KW-0540">Nuclease</keyword>
<keyword evidence="5 10" id="KW-0269">Exonuclease</keyword>
<evidence type="ECO:0000313" key="11">
    <source>
        <dbReference type="Proteomes" id="UP000316714"/>
    </source>
</evidence>
<dbReference type="InterPro" id="IPR041122">
    <property type="entry name" value="RecJ_OB"/>
</dbReference>
<dbReference type="RefSeq" id="WP_146565071.1">
    <property type="nucleotide sequence ID" value="NZ_SIHJ01000001.1"/>
</dbReference>
<sequence>MAKRWRIATHDADRAQSLERSAGVPPIVARLLVARGIFSPDEAQQFLAPKLSALRDPAELPGVDAAAGILHAAIADRKPIVVYGDYDADGMTATAILLRCLRLAGADASFYVPHRLDEGYGMNVEALRTLADQGAKVVVTVDNGIASLAEADAARQLGLQLIVTDHHQMADRLPDADAIVHPRLPGHDYPFDGLCGAAVAFKLAWALCQRVSDAKRVTEPMRRFLLQAVGLAAIGTVADVVPLVDENRILVRAGLGALRQHQLPGLAELERVAKLTDTPELGSEDIAFALAPRLNAAGRMGQADLAVELLTTDSRERAQELADYLDELNQTRQSIERSVLLSARKQAKQYLSGGAAPALVLADRDWHPGIIGIVAGKLAEQYCLPVVMIALDKLGASAGIGSGRTAPGFDLGGAFAACREHLVSCGGHAAAAGLRIDEQNLEAFRIDFCAHAEQQLGGGERVGEVLIDAEAPLSALTHQTVSQIEQLAPFGHGNRRPTLCTSDVRLAGPPRRMGGAGRHLSVDLEQAGVKLRAVAFGAGDREEELLRVDGPLSIAFRPVINTFRGWAKVEMHLEDWRTQEESQKESSRAPSAGAQESFLPR</sequence>
<dbReference type="PANTHER" id="PTHR30255:SF2">
    <property type="entry name" value="SINGLE-STRANDED-DNA-SPECIFIC EXONUCLEASE RECJ"/>
    <property type="match status" value="1"/>
</dbReference>
<dbReference type="EMBL" id="SIHJ01000001">
    <property type="protein sequence ID" value="TWT37761.1"/>
    <property type="molecule type" value="Genomic_DNA"/>
</dbReference>
<organism evidence="10 11">
    <name type="scientific">Posidoniimonas corsicana</name>
    <dbReference type="NCBI Taxonomy" id="1938618"/>
    <lineage>
        <taxon>Bacteria</taxon>
        <taxon>Pseudomonadati</taxon>
        <taxon>Planctomycetota</taxon>
        <taxon>Planctomycetia</taxon>
        <taxon>Pirellulales</taxon>
        <taxon>Lacipirellulaceae</taxon>
        <taxon>Posidoniimonas</taxon>
    </lineage>
</organism>
<comment type="similarity">
    <text evidence="1">Belongs to the RecJ family.</text>
</comment>
<feature type="domain" description="DDH" evidence="7">
    <location>
        <begin position="80"/>
        <end position="212"/>
    </location>
</feature>
<dbReference type="InterPro" id="IPR051673">
    <property type="entry name" value="SSDNA_exonuclease_RecJ"/>
</dbReference>
<dbReference type="Proteomes" id="UP000316714">
    <property type="component" value="Unassembled WGS sequence"/>
</dbReference>
<evidence type="ECO:0000256" key="6">
    <source>
        <dbReference type="SAM" id="MobiDB-lite"/>
    </source>
</evidence>
<dbReference type="GO" id="GO:0006281">
    <property type="term" value="P:DNA repair"/>
    <property type="evidence" value="ECO:0007669"/>
    <property type="project" value="InterPro"/>
</dbReference>
<evidence type="ECO:0000256" key="3">
    <source>
        <dbReference type="ARBA" id="ARBA00022722"/>
    </source>
</evidence>
<dbReference type="OrthoDB" id="9809852at2"/>
<proteinExistence type="inferred from homology"/>
<dbReference type="AlphaFoldDB" id="A0A5C5VI11"/>
<evidence type="ECO:0000256" key="2">
    <source>
        <dbReference type="ARBA" id="ARBA00019841"/>
    </source>
</evidence>
<dbReference type="SUPFAM" id="SSF64182">
    <property type="entry name" value="DHH phosphoesterases"/>
    <property type="match status" value="1"/>
</dbReference>
<dbReference type="InterPro" id="IPR038763">
    <property type="entry name" value="DHH_sf"/>
</dbReference>
<evidence type="ECO:0000313" key="10">
    <source>
        <dbReference type="EMBL" id="TWT37761.1"/>
    </source>
</evidence>
<keyword evidence="4 10" id="KW-0378">Hydrolase</keyword>
<dbReference type="InterPro" id="IPR001667">
    <property type="entry name" value="DDH_dom"/>
</dbReference>
<dbReference type="GO" id="GO:0008409">
    <property type="term" value="F:5'-3' exonuclease activity"/>
    <property type="evidence" value="ECO:0007669"/>
    <property type="project" value="InterPro"/>
</dbReference>
<evidence type="ECO:0000259" key="8">
    <source>
        <dbReference type="Pfam" id="PF02272"/>
    </source>
</evidence>
<dbReference type="NCBIfam" id="TIGR00644">
    <property type="entry name" value="recJ"/>
    <property type="match status" value="1"/>
</dbReference>
<dbReference type="Gene3D" id="3.10.310.30">
    <property type="match status" value="1"/>
</dbReference>
<dbReference type="PANTHER" id="PTHR30255">
    <property type="entry name" value="SINGLE-STRANDED-DNA-SPECIFIC EXONUCLEASE RECJ"/>
    <property type="match status" value="1"/>
</dbReference>